<sequence>MTWRMAVLKWSGGILLFFVLSMSGMAILMFWDGYQLERELQRLAASFTANGSPFTIPLPADRIVLLTSHKTNSNVICAAIHIKQGVVRSAQIGGIKQAVVFHQGVDLNQAAEALTVCNQWRITLMANWSFLKGEITINYAGTQITEIGVPRLWD</sequence>
<evidence type="ECO:0000313" key="3">
    <source>
        <dbReference type="Proteomes" id="UP000239936"/>
    </source>
</evidence>
<keyword evidence="1" id="KW-0472">Membrane</keyword>
<name>A0A2S7XTK0_9GAMM</name>
<dbReference type="Proteomes" id="UP000239936">
    <property type="component" value="Unassembled WGS sequence"/>
</dbReference>
<comment type="caution">
    <text evidence="2">The sequence shown here is derived from an EMBL/GenBank/DDBJ whole genome shotgun (WGS) entry which is preliminary data.</text>
</comment>
<proteinExistence type="predicted"/>
<feature type="transmembrane region" description="Helical" evidence="1">
    <location>
        <begin position="12"/>
        <end position="31"/>
    </location>
</feature>
<evidence type="ECO:0000313" key="2">
    <source>
        <dbReference type="EMBL" id="PQJ97055.1"/>
    </source>
</evidence>
<accession>A0A2S7XTK0</accession>
<keyword evidence="3" id="KW-1185">Reference proteome</keyword>
<organism evidence="2 3">
    <name type="scientific">Chromatium okenii</name>
    <dbReference type="NCBI Taxonomy" id="61644"/>
    <lineage>
        <taxon>Bacteria</taxon>
        <taxon>Pseudomonadati</taxon>
        <taxon>Pseudomonadota</taxon>
        <taxon>Gammaproteobacteria</taxon>
        <taxon>Chromatiales</taxon>
        <taxon>Chromatiaceae</taxon>
        <taxon>Chromatium</taxon>
    </lineage>
</organism>
<reference evidence="2 3" key="1">
    <citation type="submission" date="2018-01" db="EMBL/GenBank/DDBJ databases">
        <title>The complete genome sequence of Chromatium okenii LaCa, a purple sulfur bacterium with a turbulent life.</title>
        <authorList>
            <person name="Luedin S.M."/>
            <person name="Liechti N."/>
            <person name="Storelli N."/>
            <person name="Danza F."/>
            <person name="Wittwer M."/>
            <person name="Pothier J.F."/>
            <person name="Tonolla M.A."/>
        </authorList>
    </citation>
    <scope>NUCLEOTIDE SEQUENCE [LARGE SCALE GENOMIC DNA]</scope>
    <source>
        <strain evidence="2 3">LaCa</strain>
    </source>
</reference>
<dbReference type="AlphaFoldDB" id="A0A2S7XTK0"/>
<evidence type="ECO:0000256" key="1">
    <source>
        <dbReference type="SAM" id="Phobius"/>
    </source>
</evidence>
<dbReference type="EMBL" id="PPGH01000018">
    <property type="protein sequence ID" value="PQJ97055.1"/>
    <property type="molecule type" value="Genomic_DNA"/>
</dbReference>
<protein>
    <submittedName>
        <fullName evidence="2">Uncharacterized protein</fullName>
    </submittedName>
</protein>
<gene>
    <name evidence="2" type="ORF">CXB77_03460</name>
</gene>
<keyword evidence="1" id="KW-0812">Transmembrane</keyword>
<keyword evidence="1" id="KW-1133">Transmembrane helix</keyword>